<proteinExistence type="predicted"/>
<keyword evidence="8 11" id="KW-1015">Disulfide bond</keyword>
<dbReference type="Gene3D" id="3.10.250.10">
    <property type="entry name" value="SRCR-like domain"/>
    <property type="match status" value="1"/>
</dbReference>
<comment type="caution">
    <text evidence="11">Lacks conserved residue(s) required for the propagation of feature annotation.</text>
</comment>
<keyword evidence="10" id="KW-0325">Glycoprotein</keyword>
<dbReference type="Proteomes" id="UP000661971">
    <property type="component" value="Unassembled WGS sequence"/>
</dbReference>
<dbReference type="InterPro" id="IPR036772">
    <property type="entry name" value="SRCR-like_dom_sf"/>
</dbReference>
<feature type="non-terminal residue" evidence="15">
    <location>
        <position position="470"/>
    </location>
</feature>
<keyword evidence="6 13" id="KW-1133">Transmembrane helix</keyword>
<comment type="subcellular location">
    <subcellularLocation>
        <location evidence="2">Membrane</location>
        <topology evidence="2">Single-pass type II membrane protein</topology>
    </subcellularLocation>
    <subcellularLocation>
        <location evidence="1">Secreted</location>
        <location evidence="1">Extracellular space</location>
        <location evidence="1">Extracellular matrix</location>
    </subcellularLocation>
</comment>
<gene>
    <name evidence="15" type="primary">Marco</name>
    <name evidence="15" type="ORF">NOTNIG_R02932</name>
</gene>
<evidence type="ECO:0000256" key="11">
    <source>
        <dbReference type="PROSITE-ProRule" id="PRU00196"/>
    </source>
</evidence>
<dbReference type="AlphaFoldDB" id="A0A851SU21"/>
<evidence type="ECO:0000256" key="8">
    <source>
        <dbReference type="ARBA" id="ARBA00023157"/>
    </source>
</evidence>
<dbReference type="PANTHER" id="PTHR24023:SF1082">
    <property type="entry name" value="COLLAGEN TRIPLE HELIX REPEAT"/>
    <property type="match status" value="1"/>
</dbReference>
<dbReference type="Pfam" id="PF00530">
    <property type="entry name" value="SRCR"/>
    <property type="match status" value="1"/>
</dbReference>
<keyword evidence="3" id="KW-0272">Extracellular matrix</keyword>
<feature type="transmembrane region" description="Helical" evidence="13">
    <location>
        <begin position="48"/>
        <end position="74"/>
    </location>
</feature>
<reference evidence="16" key="1">
    <citation type="submission" date="2023-07" db="EMBL/GenBank/DDBJ databases">
        <title>Bird 10,000 Genomes (B10K) Project - Family phase.</title>
        <authorList>
            <person name="Zhang G."/>
        </authorList>
    </citation>
    <scope>NUCLEOTIDE SEQUENCE [LARGE SCALE GENOMIC DNA]</scope>
</reference>
<evidence type="ECO:0000256" key="12">
    <source>
        <dbReference type="SAM" id="MobiDB-lite"/>
    </source>
</evidence>
<dbReference type="GO" id="GO:0016020">
    <property type="term" value="C:membrane"/>
    <property type="evidence" value="ECO:0007669"/>
    <property type="project" value="UniProtKB-SubCell"/>
</dbReference>
<dbReference type="InterPro" id="IPR050149">
    <property type="entry name" value="Collagen_superfamily"/>
</dbReference>
<sequence length="470" mass="49049">MEIKDGHKREENSRDMNTWTLSDKIQFASPTVTTFQISEPRSKRKPSLCCAQAALTIYLLLLTAGQVLLAYNVFKMQREMSKIQGRNASCSEEMLKSSFAEKLFLEKNYIDRDMRPGENWMRNLEEEINVIKSSNENLVMMMNNITLVAGEAGKKGDLGPKGSPGSKGEPGSQGLQGLQGVKGSKGDSGPAGPSGKPGIKGQKGEMGLAGFQGQKGEMGEKGDPGPLGPMGPKGERGDTGLPGLDGSMGEPGPPGQKGQAGSPGGHGPPGIPGSDGRPGQKGEKGAQGPSGNPADLAMCNVSCFVLFSTLGTAGERGLKGEKGSIGSPGLTGEKGRKGDYGRPGPKGEPGAKGARGDTGPIGKAVCSNPVSGSFIQIAGGGRRGRVEVFHKGLWGTICDDGWDVKDGAVVCRMLGYSRVVRTFTASAGTGEIWLDNVNCRGTERSLLDCSKSPWGVHNCQHNEDAGVECA</sequence>
<evidence type="ECO:0000256" key="7">
    <source>
        <dbReference type="ARBA" id="ARBA00023136"/>
    </source>
</evidence>
<feature type="compositionally biased region" description="Low complexity" evidence="12">
    <location>
        <begin position="160"/>
        <end position="173"/>
    </location>
</feature>
<feature type="region of interest" description="Disordered" evidence="12">
    <location>
        <begin position="315"/>
        <end position="362"/>
    </location>
</feature>
<keyword evidence="3" id="KW-0964">Secreted</keyword>
<dbReference type="InterPro" id="IPR001190">
    <property type="entry name" value="SRCR"/>
</dbReference>
<evidence type="ECO:0000313" key="15">
    <source>
        <dbReference type="EMBL" id="NXD06091.1"/>
    </source>
</evidence>
<dbReference type="GO" id="GO:0005615">
    <property type="term" value="C:extracellular space"/>
    <property type="evidence" value="ECO:0007669"/>
    <property type="project" value="TreeGrafter"/>
</dbReference>
<evidence type="ECO:0000259" key="14">
    <source>
        <dbReference type="PROSITE" id="PS50287"/>
    </source>
</evidence>
<dbReference type="Pfam" id="PF01391">
    <property type="entry name" value="Collagen"/>
    <property type="match status" value="3"/>
</dbReference>
<dbReference type="SUPFAM" id="SSF56487">
    <property type="entry name" value="SRCR-like"/>
    <property type="match status" value="1"/>
</dbReference>
<evidence type="ECO:0000256" key="6">
    <source>
        <dbReference type="ARBA" id="ARBA00022989"/>
    </source>
</evidence>
<dbReference type="InterPro" id="IPR008160">
    <property type="entry name" value="Collagen"/>
</dbReference>
<dbReference type="EMBL" id="WBNA01000005">
    <property type="protein sequence ID" value="NXD06091.1"/>
    <property type="molecule type" value="Genomic_DNA"/>
</dbReference>
<evidence type="ECO:0000256" key="4">
    <source>
        <dbReference type="ARBA" id="ARBA00022692"/>
    </source>
</evidence>
<evidence type="ECO:0000256" key="3">
    <source>
        <dbReference type="ARBA" id="ARBA00022530"/>
    </source>
</evidence>
<dbReference type="PRINTS" id="PR00258">
    <property type="entry name" value="SPERACTRCPTR"/>
</dbReference>
<keyword evidence="9" id="KW-0675">Receptor</keyword>
<keyword evidence="4 13" id="KW-0812">Transmembrane</keyword>
<organism evidence="15 16">
    <name type="scientific">Nothocercus nigrocapillus</name>
    <dbReference type="NCBI Taxonomy" id="1977171"/>
    <lineage>
        <taxon>Eukaryota</taxon>
        <taxon>Metazoa</taxon>
        <taxon>Chordata</taxon>
        <taxon>Craniata</taxon>
        <taxon>Vertebrata</taxon>
        <taxon>Euteleostomi</taxon>
        <taxon>Archelosauria</taxon>
        <taxon>Archosauria</taxon>
        <taxon>Dinosauria</taxon>
        <taxon>Saurischia</taxon>
        <taxon>Theropoda</taxon>
        <taxon>Coelurosauria</taxon>
        <taxon>Aves</taxon>
        <taxon>Palaeognathae</taxon>
        <taxon>Tinamiformes</taxon>
        <taxon>Tinamidae</taxon>
        <taxon>Nothocercus</taxon>
    </lineage>
</organism>
<feature type="domain" description="SRCR" evidence="14">
    <location>
        <begin position="375"/>
        <end position="470"/>
    </location>
</feature>
<evidence type="ECO:0000256" key="5">
    <source>
        <dbReference type="ARBA" id="ARBA00022968"/>
    </source>
</evidence>
<protein>
    <submittedName>
        <fullName evidence="15">MARCO protein</fullName>
    </submittedName>
</protein>
<keyword evidence="16" id="KW-1185">Reference proteome</keyword>
<keyword evidence="5" id="KW-0735">Signal-anchor</keyword>
<dbReference type="SMART" id="SM00202">
    <property type="entry name" value="SR"/>
    <property type="match status" value="1"/>
</dbReference>
<feature type="region of interest" description="Disordered" evidence="12">
    <location>
        <begin position="153"/>
        <end position="293"/>
    </location>
</feature>
<evidence type="ECO:0000256" key="9">
    <source>
        <dbReference type="ARBA" id="ARBA00023170"/>
    </source>
</evidence>
<evidence type="ECO:0000256" key="10">
    <source>
        <dbReference type="ARBA" id="ARBA00023180"/>
    </source>
</evidence>
<feature type="disulfide bond" evidence="11">
    <location>
        <begin position="439"/>
        <end position="449"/>
    </location>
</feature>
<feature type="non-terminal residue" evidence="15">
    <location>
        <position position="1"/>
    </location>
</feature>
<name>A0A851SU21_9AVES</name>
<accession>A0A851SU21</accession>
<dbReference type="FunFam" id="3.10.250.10:FF:000011">
    <property type="entry name" value="Scavenger receptor class A member 5"/>
    <property type="match status" value="1"/>
</dbReference>
<evidence type="ECO:0000256" key="2">
    <source>
        <dbReference type="ARBA" id="ARBA00004606"/>
    </source>
</evidence>
<evidence type="ECO:0000256" key="13">
    <source>
        <dbReference type="SAM" id="Phobius"/>
    </source>
</evidence>
<evidence type="ECO:0000313" key="16">
    <source>
        <dbReference type="Proteomes" id="UP000661971"/>
    </source>
</evidence>
<keyword evidence="7 13" id="KW-0472">Membrane</keyword>
<evidence type="ECO:0000256" key="1">
    <source>
        <dbReference type="ARBA" id="ARBA00004498"/>
    </source>
</evidence>
<comment type="caution">
    <text evidence="15">The sequence shown here is derived from an EMBL/GenBank/DDBJ whole genome shotgun (WGS) entry which is preliminary data.</text>
</comment>
<dbReference type="PROSITE" id="PS50287">
    <property type="entry name" value="SRCR_2"/>
    <property type="match status" value="1"/>
</dbReference>
<dbReference type="GO" id="GO:0031012">
    <property type="term" value="C:extracellular matrix"/>
    <property type="evidence" value="ECO:0007669"/>
    <property type="project" value="TreeGrafter"/>
</dbReference>
<dbReference type="PANTHER" id="PTHR24023">
    <property type="entry name" value="COLLAGEN ALPHA"/>
    <property type="match status" value="1"/>
</dbReference>